<name>A0ACC2QDX2_9NEOP</name>
<protein>
    <submittedName>
        <fullName evidence="1">Uncharacterized protein</fullName>
    </submittedName>
</protein>
<accession>A0ACC2QDX2</accession>
<keyword evidence="2" id="KW-1185">Reference proteome</keyword>
<comment type="caution">
    <text evidence="1">The sequence shown here is derived from an EMBL/GenBank/DDBJ whole genome shotgun (WGS) entry which is preliminary data.</text>
</comment>
<dbReference type="EMBL" id="CM056797">
    <property type="protein sequence ID" value="KAJ8713068.1"/>
    <property type="molecule type" value="Genomic_DNA"/>
</dbReference>
<gene>
    <name evidence="1" type="ORF">PYW08_008372</name>
</gene>
<proteinExistence type="predicted"/>
<sequence>MLNLFLYFALVSSVVSQTTENKKVALKDQLVRSISHVNEMLVDIEGKIGREREILSQIDHNLSESKEVDVDYGINIFWNGTSTKPGVSGKFGNYTYTIRTTPSLFPTPTTKSTYATIAVNWHLSTIVDGVATTDSLYIEDLKKNMAAKQYGYFTAFVDEFSELMFSKPVSDAYTVSTYLSLLLKKSIREGKFNSMSDELVNGMGTLLVWYDTLTPARVQQQAGVLHHIIQVKDKSMSEDMNNLINFYDSLCTKEDGQKLFESLELFFVYPEANVTLATVGDKIFQAALAPYFKTEGTRKHKRLIQLLFMAVHDLDPHFRRQNEANEFAKDGNQTYMANRRMNYKRFAKHLLFKHRKLFKKLKRQYKHDKKKKHHRISHKQKHHYRASINKHHKRRRRQDHKRIKQKSHTESNEKLQNDEIEKNSNKYNPYYDEQFKTHQQENIQNSQSTETREKPERKQIKVQPEPRQRKLYKRARTSTSSQSILQYPDHDQDYPQHLKQSTNDLLKNKQQNEKSTQSILQYPDNDQDYPQHLKQSTNDVSKNKQQNEKFKQSILQYPDNNDQDYPQHLKQSTNDFLKNKQQNEKFKQSILQYPDNDQDYPQHLKQSTNNVLKNKQENEKFKQSILQYPDNGQLYPQHLKQSTNDFLSNGQQNENRRFNSLSGEDNHSQNTIKNKKLNKVREASSYSDEENHLKMNLYDALRHGNKTFVSFRRSNGDTVTKQPLRDLSSEPDEEWVLKKNIYKFFE</sequence>
<reference evidence="1" key="1">
    <citation type="submission" date="2023-03" db="EMBL/GenBank/DDBJ databases">
        <title>Chromosome-level genomes of two armyworms, Mythimna separata and Mythimna loreyi, provide insights into the biosynthesis and reception of sex pheromones.</title>
        <authorList>
            <person name="Zhao H."/>
        </authorList>
    </citation>
    <scope>NUCLEOTIDE SEQUENCE</scope>
    <source>
        <strain evidence="1">BeijingLab</strain>
    </source>
</reference>
<evidence type="ECO:0000313" key="2">
    <source>
        <dbReference type="Proteomes" id="UP001231649"/>
    </source>
</evidence>
<organism evidence="1 2">
    <name type="scientific">Mythimna loreyi</name>
    <dbReference type="NCBI Taxonomy" id="667449"/>
    <lineage>
        <taxon>Eukaryota</taxon>
        <taxon>Metazoa</taxon>
        <taxon>Ecdysozoa</taxon>
        <taxon>Arthropoda</taxon>
        <taxon>Hexapoda</taxon>
        <taxon>Insecta</taxon>
        <taxon>Pterygota</taxon>
        <taxon>Neoptera</taxon>
        <taxon>Endopterygota</taxon>
        <taxon>Lepidoptera</taxon>
        <taxon>Glossata</taxon>
        <taxon>Ditrysia</taxon>
        <taxon>Noctuoidea</taxon>
        <taxon>Noctuidae</taxon>
        <taxon>Noctuinae</taxon>
        <taxon>Hadenini</taxon>
        <taxon>Mythimna</taxon>
    </lineage>
</organism>
<dbReference type="Proteomes" id="UP001231649">
    <property type="component" value="Chromosome 21"/>
</dbReference>
<evidence type="ECO:0000313" key="1">
    <source>
        <dbReference type="EMBL" id="KAJ8713068.1"/>
    </source>
</evidence>